<gene>
    <name evidence="2" type="ORF">CEUSTIGMA_g2981.t1</name>
</gene>
<feature type="region of interest" description="Disordered" evidence="1">
    <location>
        <begin position="177"/>
        <end position="202"/>
    </location>
</feature>
<dbReference type="EMBL" id="BEGY01000012">
    <property type="protein sequence ID" value="GAX75538.1"/>
    <property type="molecule type" value="Genomic_DNA"/>
</dbReference>
<evidence type="ECO:0000256" key="1">
    <source>
        <dbReference type="SAM" id="MobiDB-lite"/>
    </source>
</evidence>
<sequence>MTSYSYDTSPLMSSPLKDVKIGGAKKGYADQYAQRSQTSGFHEYYPSSSKKTVSVLHRPKLSPSRKNMENIDVQFEKDKDAFAKRATTYRRLAGEKYHHNRTPSSIITLWEAGHIVDRGRGKGDGVVYDPIHHDFKVPPPAGVETKHGRPQSAPRPHQGDMRLQIGSYNPILHTFSQPPDATYQNQKEKEFSRQHGHGSGSGVAITADPERAAFDPILGQPKPVTESQLQRARPASAPRTAYSAVPAERPATPGRRPRQAAGDSWGTYNPILHNWLAPPSDTRFHDQNAALNQQSGISGAHHRKAEPPRNQGVYNPILNTWTVPPANPRIIQGLSFTPASVFTQPGPSTPRV</sequence>
<name>A0A250WXG9_9CHLO</name>
<protein>
    <submittedName>
        <fullName evidence="2">Uncharacterized protein</fullName>
    </submittedName>
</protein>
<keyword evidence="3" id="KW-1185">Reference proteome</keyword>
<dbReference type="OrthoDB" id="546811at2759"/>
<feature type="region of interest" description="Disordered" evidence="1">
    <location>
        <begin position="220"/>
        <end position="261"/>
    </location>
</feature>
<feature type="region of interest" description="Disordered" evidence="1">
    <location>
        <begin position="137"/>
        <end position="160"/>
    </location>
</feature>
<organism evidence="2 3">
    <name type="scientific">Chlamydomonas eustigma</name>
    <dbReference type="NCBI Taxonomy" id="1157962"/>
    <lineage>
        <taxon>Eukaryota</taxon>
        <taxon>Viridiplantae</taxon>
        <taxon>Chlorophyta</taxon>
        <taxon>core chlorophytes</taxon>
        <taxon>Chlorophyceae</taxon>
        <taxon>CS clade</taxon>
        <taxon>Chlamydomonadales</taxon>
        <taxon>Chlamydomonadaceae</taxon>
        <taxon>Chlamydomonas</taxon>
    </lineage>
</organism>
<evidence type="ECO:0000313" key="3">
    <source>
        <dbReference type="Proteomes" id="UP000232323"/>
    </source>
</evidence>
<reference evidence="2 3" key="1">
    <citation type="submission" date="2017-08" db="EMBL/GenBank/DDBJ databases">
        <title>Acidophilic green algal genome provides insights into adaptation to an acidic environment.</title>
        <authorList>
            <person name="Hirooka S."/>
            <person name="Hirose Y."/>
            <person name="Kanesaki Y."/>
            <person name="Higuchi S."/>
            <person name="Fujiwara T."/>
            <person name="Onuma R."/>
            <person name="Era A."/>
            <person name="Ohbayashi R."/>
            <person name="Uzuka A."/>
            <person name="Nozaki H."/>
            <person name="Yoshikawa H."/>
            <person name="Miyagishima S.Y."/>
        </authorList>
    </citation>
    <scope>NUCLEOTIDE SEQUENCE [LARGE SCALE GENOMIC DNA]</scope>
    <source>
        <strain evidence="2 3">NIES-2499</strain>
    </source>
</reference>
<accession>A0A250WXG9</accession>
<dbReference type="Proteomes" id="UP000232323">
    <property type="component" value="Unassembled WGS sequence"/>
</dbReference>
<dbReference type="AlphaFoldDB" id="A0A250WXG9"/>
<proteinExistence type="predicted"/>
<evidence type="ECO:0000313" key="2">
    <source>
        <dbReference type="EMBL" id="GAX75538.1"/>
    </source>
</evidence>
<comment type="caution">
    <text evidence="2">The sequence shown here is derived from an EMBL/GenBank/DDBJ whole genome shotgun (WGS) entry which is preliminary data.</text>
</comment>